<feature type="transmembrane region" description="Helical" evidence="1">
    <location>
        <begin position="157"/>
        <end position="175"/>
    </location>
</feature>
<sequence>MVQHRIDAGTDIACVGIWDAGLPPLRRVPDAKEVEASAVRGEALPIETSADGGYVLEILVEESFVAPAGRTYETLERDYGLNLASGTALVGGFEDFRSRRPQITSEEDLIHVEPSWYRVRVHLNRIDPEYVEALSHDAAERALSPEELARHRQLGRYGNAGCASMLLAVPLFIVAGRSNGATALIALVAGLVLFTAPAWLNRLAKRRGDLELQQRYESTRARATPPDVVLELWRTDAPLPGGRVSLEAAREEQLPSRAARHR</sequence>
<proteinExistence type="predicted"/>
<feature type="transmembrane region" description="Helical" evidence="1">
    <location>
        <begin position="181"/>
        <end position="200"/>
    </location>
</feature>
<accession>A0A848LQX7</accession>
<keyword evidence="1" id="KW-1133">Transmembrane helix</keyword>
<keyword evidence="1" id="KW-0472">Membrane</keyword>
<dbReference type="RefSeq" id="WP_169349310.1">
    <property type="nucleotide sequence ID" value="NZ_JABBJJ010000223.1"/>
</dbReference>
<protein>
    <submittedName>
        <fullName evidence="2">Uncharacterized protein</fullName>
    </submittedName>
</protein>
<evidence type="ECO:0000256" key="1">
    <source>
        <dbReference type="SAM" id="Phobius"/>
    </source>
</evidence>
<dbReference type="EMBL" id="JABBJJ010000223">
    <property type="protein sequence ID" value="NMO20079.1"/>
    <property type="molecule type" value="Genomic_DNA"/>
</dbReference>
<dbReference type="AlphaFoldDB" id="A0A848LQX7"/>
<name>A0A848LQX7_9BACT</name>
<evidence type="ECO:0000313" key="3">
    <source>
        <dbReference type="Proteomes" id="UP000518300"/>
    </source>
</evidence>
<comment type="caution">
    <text evidence="2">The sequence shown here is derived from an EMBL/GenBank/DDBJ whole genome shotgun (WGS) entry which is preliminary data.</text>
</comment>
<keyword evidence="1" id="KW-0812">Transmembrane</keyword>
<organism evidence="2 3">
    <name type="scientific">Pyxidicoccus fallax</name>
    <dbReference type="NCBI Taxonomy" id="394095"/>
    <lineage>
        <taxon>Bacteria</taxon>
        <taxon>Pseudomonadati</taxon>
        <taxon>Myxococcota</taxon>
        <taxon>Myxococcia</taxon>
        <taxon>Myxococcales</taxon>
        <taxon>Cystobacterineae</taxon>
        <taxon>Myxococcaceae</taxon>
        <taxon>Pyxidicoccus</taxon>
    </lineage>
</organism>
<gene>
    <name evidence="2" type="ORF">HG543_35225</name>
</gene>
<reference evidence="2 3" key="1">
    <citation type="submission" date="2020-04" db="EMBL/GenBank/DDBJ databases">
        <title>Draft genome of Pyxidicoccus fallax type strain.</title>
        <authorList>
            <person name="Whitworth D.E."/>
        </authorList>
    </citation>
    <scope>NUCLEOTIDE SEQUENCE [LARGE SCALE GENOMIC DNA]</scope>
    <source>
        <strain evidence="2 3">DSM 14698</strain>
    </source>
</reference>
<evidence type="ECO:0000313" key="2">
    <source>
        <dbReference type="EMBL" id="NMO20079.1"/>
    </source>
</evidence>
<keyword evidence="3" id="KW-1185">Reference proteome</keyword>
<dbReference type="Proteomes" id="UP000518300">
    <property type="component" value="Unassembled WGS sequence"/>
</dbReference>